<comment type="cofactor">
    <cofactor evidence="1">
        <name>heme b</name>
        <dbReference type="ChEBI" id="CHEBI:60344"/>
    </cofactor>
</comment>
<dbReference type="PROSITE" id="PS51405">
    <property type="entry name" value="HEME_HALOPEROXIDASE"/>
    <property type="match status" value="1"/>
</dbReference>
<gene>
    <name evidence="9" type="ORF">QTJ16_005121</name>
</gene>
<evidence type="ECO:0000259" key="8">
    <source>
        <dbReference type="PROSITE" id="PS51405"/>
    </source>
</evidence>
<dbReference type="GO" id="GO:0004601">
    <property type="term" value="F:peroxidase activity"/>
    <property type="evidence" value="ECO:0007669"/>
    <property type="project" value="UniProtKB-KW"/>
</dbReference>
<feature type="domain" description="Heme haloperoxidase family profile" evidence="8">
    <location>
        <begin position="1"/>
        <end position="160"/>
    </location>
</feature>
<dbReference type="Proteomes" id="UP001285354">
    <property type="component" value="Unassembled WGS sequence"/>
</dbReference>
<dbReference type="AlphaFoldDB" id="A0AAD9SZH4"/>
<evidence type="ECO:0000256" key="4">
    <source>
        <dbReference type="ARBA" id="ARBA00022723"/>
    </source>
</evidence>
<comment type="caution">
    <text evidence="9">The sequence shown here is derived from an EMBL/GenBank/DDBJ whole genome shotgun (WGS) entry which is preliminary data.</text>
</comment>
<keyword evidence="4" id="KW-0479">Metal-binding</keyword>
<keyword evidence="5" id="KW-0560">Oxidoreductase</keyword>
<dbReference type="Gene3D" id="1.10.489.10">
    <property type="entry name" value="Chloroperoxidase-like"/>
    <property type="match status" value="1"/>
</dbReference>
<dbReference type="PANTHER" id="PTHR33577:SF9">
    <property type="entry name" value="PEROXIDASE STCC"/>
    <property type="match status" value="1"/>
</dbReference>
<dbReference type="InterPro" id="IPR036851">
    <property type="entry name" value="Chloroperoxidase-like_sf"/>
</dbReference>
<evidence type="ECO:0000256" key="7">
    <source>
        <dbReference type="ARBA" id="ARBA00025795"/>
    </source>
</evidence>
<evidence type="ECO:0000313" key="9">
    <source>
        <dbReference type="EMBL" id="KAK2625809.1"/>
    </source>
</evidence>
<evidence type="ECO:0000256" key="5">
    <source>
        <dbReference type="ARBA" id="ARBA00023002"/>
    </source>
</evidence>
<keyword evidence="6" id="KW-0408">Iron</keyword>
<protein>
    <recommendedName>
        <fullName evidence="8">Heme haloperoxidase family profile domain-containing protein</fullName>
    </recommendedName>
</protein>
<evidence type="ECO:0000256" key="2">
    <source>
        <dbReference type="ARBA" id="ARBA00022559"/>
    </source>
</evidence>
<dbReference type="InterPro" id="IPR000028">
    <property type="entry name" value="Chloroperoxidase"/>
</dbReference>
<keyword evidence="2" id="KW-0575">Peroxidase</keyword>
<dbReference type="EMBL" id="JAUBYV010000007">
    <property type="protein sequence ID" value="KAK2625809.1"/>
    <property type="molecule type" value="Genomic_DNA"/>
</dbReference>
<organism evidence="9 10">
    <name type="scientific">Diplocarpon rosae</name>
    <dbReference type="NCBI Taxonomy" id="946125"/>
    <lineage>
        <taxon>Eukaryota</taxon>
        <taxon>Fungi</taxon>
        <taxon>Dikarya</taxon>
        <taxon>Ascomycota</taxon>
        <taxon>Pezizomycotina</taxon>
        <taxon>Leotiomycetes</taxon>
        <taxon>Helotiales</taxon>
        <taxon>Drepanopezizaceae</taxon>
        <taxon>Diplocarpon</taxon>
    </lineage>
</organism>
<evidence type="ECO:0000313" key="10">
    <source>
        <dbReference type="Proteomes" id="UP001285354"/>
    </source>
</evidence>
<evidence type="ECO:0000256" key="3">
    <source>
        <dbReference type="ARBA" id="ARBA00022617"/>
    </source>
</evidence>
<proteinExistence type="inferred from homology"/>
<dbReference type="Pfam" id="PF01328">
    <property type="entry name" value="Peroxidase_2"/>
    <property type="match status" value="1"/>
</dbReference>
<name>A0AAD9SZH4_9HELO</name>
<sequence length="213" mass="23079">MGADFALLVGAAGIGSNPDFLSFRFDLDQLAHHQVVIEHDASLSRADLSTGDNPSFNQTIWDTVLAYYRGMSQTSIPVAARARYNRVQTERARDPTFTYGPAQLIFSYGETALYLSTLGDPTTGVAPVEYVRALFEEERLPYKEGWKPTAQPTTLASLAAMVVKLNAANGEVIPEGLTLTETTLRAALRGLHPVTGELLDPPLQTISGLLGIK</sequence>
<reference evidence="9" key="1">
    <citation type="submission" date="2023-06" db="EMBL/GenBank/DDBJ databases">
        <title>Draft genome of Marssonina rosae.</title>
        <authorList>
            <person name="Cheng Q."/>
        </authorList>
    </citation>
    <scope>NUCLEOTIDE SEQUENCE</scope>
    <source>
        <strain evidence="9">R4</strain>
    </source>
</reference>
<dbReference type="GO" id="GO:0046872">
    <property type="term" value="F:metal ion binding"/>
    <property type="evidence" value="ECO:0007669"/>
    <property type="project" value="UniProtKB-KW"/>
</dbReference>
<keyword evidence="10" id="KW-1185">Reference proteome</keyword>
<evidence type="ECO:0000256" key="6">
    <source>
        <dbReference type="ARBA" id="ARBA00023004"/>
    </source>
</evidence>
<keyword evidence="3" id="KW-0349">Heme</keyword>
<dbReference type="PANTHER" id="PTHR33577">
    <property type="entry name" value="STERIGMATOCYSTIN BIOSYNTHESIS PEROXIDASE STCC-RELATED"/>
    <property type="match status" value="1"/>
</dbReference>
<accession>A0AAD9SZH4</accession>
<evidence type="ECO:0000256" key="1">
    <source>
        <dbReference type="ARBA" id="ARBA00001970"/>
    </source>
</evidence>
<comment type="similarity">
    <text evidence="7">Belongs to the chloroperoxidase family.</text>
</comment>